<evidence type="ECO:0000313" key="1">
    <source>
        <dbReference type="EMBL" id="SHG60024.1"/>
    </source>
</evidence>
<dbReference type="InterPro" id="IPR029044">
    <property type="entry name" value="Nucleotide-diphossugar_trans"/>
</dbReference>
<accession>A0A1M5L4J0</accession>
<name>A0A1M5L4J0_9BRAD</name>
<protein>
    <submittedName>
        <fullName evidence="1">Anp1 protein</fullName>
    </submittedName>
</protein>
<dbReference type="PANTHER" id="PTHR43083:SF6">
    <property type="entry name" value="MANNAN POLYMERASE COMPLEXES SUBUNIT MNN9"/>
    <property type="match status" value="1"/>
</dbReference>
<dbReference type="CDD" id="cd00761">
    <property type="entry name" value="Glyco_tranf_GTA_type"/>
    <property type="match status" value="1"/>
</dbReference>
<gene>
    <name evidence="1" type="ORF">SAMN05443248_2099</name>
</gene>
<dbReference type="AlphaFoldDB" id="A0A1M5L4J0"/>
<dbReference type="SUPFAM" id="SSF53448">
    <property type="entry name" value="Nucleotide-diphospho-sugar transferases"/>
    <property type="match status" value="1"/>
</dbReference>
<dbReference type="Gene3D" id="3.90.550.10">
    <property type="entry name" value="Spore Coat Polysaccharide Biosynthesis Protein SpsA, Chain A"/>
    <property type="match status" value="2"/>
</dbReference>
<dbReference type="Proteomes" id="UP000189796">
    <property type="component" value="Chromosome I"/>
</dbReference>
<proteinExistence type="predicted"/>
<evidence type="ECO:0000313" key="2">
    <source>
        <dbReference type="Proteomes" id="UP000189796"/>
    </source>
</evidence>
<reference evidence="1 2" key="1">
    <citation type="submission" date="2016-11" db="EMBL/GenBank/DDBJ databases">
        <authorList>
            <person name="Jaros S."/>
            <person name="Januszkiewicz K."/>
            <person name="Wedrychowicz H."/>
        </authorList>
    </citation>
    <scope>NUCLEOTIDE SEQUENCE [LARGE SCALE GENOMIC DNA]</scope>
    <source>
        <strain evidence="1 2">GAS138</strain>
    </source>
</reference>
<dbReference type="InterPro" id="IPR052086">
    <property type="entry name" value="Mannan_Polymerase_Subunit"/>
</dbReference>
<sequence length="264" mass="29761">MVAESAAKPSPGATPNVLIVTPLKDARHHLHRYVENLEAIEYPRQYLSIGLLESDSRDDTWAALEGLLPRLQARCRRVTVIKRDFNFRLPPGVPRWTTAFQRVRRSVLARSRNQLLFRSLQDEDWVLWLDVDVVSYPKGLIRQLLAFELDILHPHCVQTPGGPTFDRNGWADHGRKLLEDFRGANEPVRLDAVGATILLVKADCHRDGLIFPPFPYGRPSELIRPANGFCGAGEIESEGLGVLAQDMGYQCWGLPDFEVLHAPD</sequence>
<dbReference type="PANTHER" id="PTHR43083">
    <property type="entry name" value="MANNAN POLYMERASE II"/>
    <property type="match status" value="1"/>
</dbReference>
<organism evidence="1 2">
    <name type="scientific">Bradyrhizobium erythrophlei</name>
    <dbReference type="NCBI Taxonomy" id="1437360"/>
    <lineage>
        <taxon>Bacteria</taxon>
        <taxon>Pseudomonadati</taxon>
        <taxon>Pseudomonadota</taxon>
        <taxon>Alphaproteobacteria</taxon>
        <taxon>Hyphomicrobiales</taxon>
        <taxon>Nitrobacteraceae</taxon>
        <taxon>Bradyrhizobium</taxon>
    </lineage>
</organism>
<dbReference type="Pfam" id="PF03452">
    <property type="entry name" value="Anp1"/>
    <property type="match status" value="2"/>
</dbReference>
<dbReference type="EMBL" id="LT670817">
    <property type="protein sequence ID" value="SHG60024.1"/>
    <property type="molecule type" value="Genomic_DNA"/>
</dbReference>